<evidence type="ECO:0000256" key="3">
    <source>
        <dbReference type="ARBA" id="ARBA00023163"/>
    </source>
</evidence>
<evidence type="ECO:0000256" key="1">
    <source>
        <dbReference type="ARBA" id="ARBA00023015"/>
    </source>
</evidence>
<keyword evidence="2" id="KW-0238">DNA-binding</keyword>
<dbReference type="RefSeq" id="WP_154620738.1">
    <property type="nucleotide sequence ID" value="NZ_CBCTNG010000001.1"/>
</dbReference>
<reference evidence="6 7" key="1">
    <citation type="submission" date="2019-08" db="EMBL/GenBank/DDBJ databases">
        <title>In-depth cultivation of the pig gut microbiome towards novel bacterial diversity and tailored functional studies.</title>
        <authorList>
            <person name="Wylensek D."/>
            <person name="Hitch T.C.A."/>
            <person name="Clavel T."/>
        </authorList>
    </citation>
    <scope>NUCLEOTIDE SEQUENCE [LARGE SCALE GENOMIC DNA]</scope>
    <source>
        <strain evidence="7">WCA-380-WT-3B3</strain>
    </source>
</reference>
<dbReference type="PROSITE" id="PS50943">
    <property type="entry name" value="HTH_CROC1"/>
    <property type="match status" value="1"/>
</dbReference>
<dbReference type="CDD" id="cd01392">
    <property type="entry name" value="HTH_LacI"/>
    <property type="match status" value="1"/>
</dbReference>
<dbReference type="InterPro" id="IPR028082">
    <property type="entry name" value="Peripla_BP_I"/>
</dbReference>
<dbReference type="PROSITE" id="PS00356">
    <property type="entry name" value="HTH_LACI_1"/>
    <property type="match status" value="1"/>
</dbReference>
<dbReference type="Pfam" id="PF00356">
    <property type="entry name" value="LacI"/>
    <property type="match status" value="1"/>
</dbReference>
<accession>A0A6I2UXW4</accession>
<dbReference type="PANTHER" id="PTHR30146:SF145">
    <property type="entry name" value="RIBOSE OPERON REPRESSOR"/>
    <property type="match status" value="1"/>
</dbReference>
<dbReference type="CDD" id="cd06283">
    <property type="entry name" value="PBP1_RegR_EndR_KdgR-like"/>
    <property type="match status" value="1"/>
</dbReference>
<gene>
    <name evidence="6" type="ORF">FYJ78_07150</name>
</gene>
<keyword evidence="1" id="KW-0805">Transcription regulation</keyword>
<dbReference type="SUPFAM" id="SSF47413">
    <property type="entry name" value="lambda repressor-like DNA-binding domains"/>
    <property type="match status" value="1"/>
</dbReference>
<evidence type="ECO:0000256" key="2">
    <source>
        <dbReference type="ARBA" id="ARBA00023125"/>
    </source>
</evidence>
<dbReference type="InterPro" id="IPR001761">
    <property type="entry name" value="Peripla_BP/Lac1_sug-bd_dom"/>
</dbReference>
<keyword evidence="7" id="KW-1185">Reference proteome</keyword>
<dbReference type="Proteomes" id="UP000430222">
    <property type="component" value="Unassembled WGS sequence"/>
</dbReference>
<dbReference type="Pfam" id="PF00532">
    <property type="entry name" value="Peripla_BP_1"/>
    <property type="match status" value="1"/>
</dbReference>
<name>A0A6I2UXW4_9FIRM</name>
<dbReference type="GO" id="GO:0000976">
    <property type="term" value="F:transcription cis-regulatory region binding"/>
    <property type="evidence" value="ECO:0007669"/>
    <property type="project" value="TreeGrafter"/>
</dbReference>
<organism evidence="6 7">
    <name type="scientific">Selenomonas montiformis</name>
    <dbReference type="NCBI Taxonomy" id="2652285"/>
    <lineage>
        <taxon>Bacteria</taxon>
        <taxon>Bacillati</taxon>
        <taxon>Bacillota</taxon>
        <taxon>Negativicutes</taxon>
        <taxon>Selenomonadales</taxon>
        <taxon>Selenomonadaceae</taxon>
        <taxon>Selenomonas</taxon>
    </lineage>
</organism>
<evidence type="ECO:0000259" key="4">
    <source>
        <dbReference type="PROSITE" id="PS50932"/>
    </source>
</evidence>
<comment type="caution">
    <text evidence="6">The sequence shown here is derived from an EMBL/GenBank/DDBJ whole genome shotgun (WGS) entry which is preliminary data.</text>
</comment>
<feature type="domain" description="HTH lacI-type" evidence="4">
    <location>
        <begin position="9"/>
        <end position="64"/>
    </location>
</feature>
<feature type="domain" description="HTH cro/C1-type" evidence="5">
    <location>
        <begin position="5"/>
        <end position="32"/>
    </location>
</feature>
<protein>
    <submittedName>
        <fullName evidence="6">LacI family transcriptional regulator</fullName>
    </submittedName>
</protein>
<evidence type="ECO:0000259" key="5">
    <source>
        <dbReference type="PROSITE" id="PS50943"/>
    </source>
</evidence>
<evidence type="ECO:0000313" key="7">
    <source>
        <dbReference type="Proteomes" id="UP000430222"/>
    </source>
</evidence>
<dbReference type="AlphaFoldDB" id="A0A6I2UXW4"/>
<dbReference type="SUPFAM" id="SSF53822">
    <property type="entry name" value="Periplasmic binding protein-like I"/>
    <property type="match status" value="1"/>
</dbReference>
<dbReference type="EMBL" id="VUNL01000007">
    <property type="protein sequence ID" value="MSV24960.1"/>
    <property type="molecule type" value="Genomic_DNA"/>
</dbReference>
<keyword evidence="3" id="KW-0804">Transcription</keyword>
<proteinExistence type="predicted"/>
<dbReference type="InterPro" id="IPR010982">
    <property type="entry name" value="Lambda_DNA-bd_dom_sf"/>
</dbReference>
<evidence type="ECO:0000313" key="6">
    <source>
        <dbReference type="EMBL" id="MSV24960.1"/>
    </source>
</evidence>
<dbReference type="GO" id="GO:0003700">
    <property type="term" value="F:DNA-binding transcription factor activity"/>
    <property type="evidence" value="ECO:0007669"/>
    <property type="project" value="TreeGrafter"/>
</dbReference>
<dbReference type="PROSITE" id="PS50932">
    <property type="entry name" value="HTH_LACI_2"/>
    <property type="match status" value="1"/>
</dbReference>
<dbReference type="PANTHER" id="PTHR30146">
    <property type="entry name" value="LACI-RELATED TRANSCRIPTIONAL REPRESSOR"/>
    <property type="match status" value="1"/>
</dbReference>
<sequence>MAGAKRKKVTIVDVAAKAGVSKTTISRYLNGKFEYMSEESRQRIADVIEELGYRPNSLARSLKSKQSFVLGVIVSDITSPFSPILLKGISDCCDRYGYRILIANSDDEPRKERDYIMNMIDQSVDGIILNTTGGNDEFLRETADMGMKFVLADRTIDLDLFDTVHSADRDAIGQMMRYLKGVGYESVGFFTQPLTNSTRINRCQIFREVYGSYFDGMAQVYFLEKKQRDANVMQEFMRRNIDTKHAIFTGNGVATMRVVQTMRDLGIRFPQETGLCGFDDWEWMNLVGGGLTTIALPTYDVGKECVKRMMHLLNYSRAGEPRRVELPCTLQIRHST</sequence>
<dbReference type="SMART" id="SM00354">
    <property type="entry name" value="HTH_LACI"/>
    <property type="match status" value="1"/>
</dbReference>
<dbReference type="InterPro" id="IPR000843">
    <property type="entry name" value="HTH_LacI"/>
</dbReference>
<dbReference type="Gene3D" id="3.40.50.2300">
    <property type="match status" value="2"/>
</dbReference>
<dbReference type="InterPro" id="IPR001387">
    <property type="entry name" value="Cro/C1-type_HTH"/>
</dbReference>
<dbReference type="Gene3D" id="1.10.260.40">
    <property type="entry name" value="lambda repressor-like DNA-binding domains"/>
    <property type="match status" value="1"/>
</dbReference>